<dbReference type="PRINTS" id="PR00301">
    <property type="entry name" value="HEATSHOCK70"/>
</dbReference>
<sequence length="579" mass="66616">MTFSTKDIRMVVGLDFGTTFSGFAYCHISESKDILTNESWPGKAGTLKTNTVLQYDSGFNNVVEWGSLALTNRKNKDEKRPVELFKLYLGNLPKHRRPKLPPRFDFKKAITDYLYEIGKLIKKTVEWPGINFTENVLLVLTVPAEYSEREKKVIRKCAYNAKLIKEKDSQKLQFTTEPEAAAIYCILQQQSILVKEMTFMIVDCGGGTVDLTTHRLIENKQLTGDGTVDLTIQKLIENKQLTEVTERIGDFCGSTFIDNKFIEFLREKLGTDAMDELIENNYGQYQLLVQEFCQSIKKRFAGNKEFFYELDIDENAPSLLQYVSKEKREIMKKNDWLISIKHDDLIKMFDPIVDRIIRLMHIQLSNSQETCSAIFLVGGFSKSKYLQKRIKNEFQDIVKTILVPNQPEAAIARGAAIYGLSLKNSPRAEEMILYASVVRSRVLKYTYGIKVLGKWKASVHPPHRKIFDDRIYLFDTFVKRGTRVKVDKPSHPKLGYKPLNPSQTGLKFELFKTLKYSATYHDEPGMELVGTLRIDLPDTHLACERPVTFGFYFGEMEITAFAKNERNGQNFQTNFKLKD</sequence>
<organism evidence="3 4">
    <name type="scientific">Rhizophagus irregularis</name>
    <dbReference type="NCBI Taxonomy" id="588596"/>
    <lineage>
        <taxon>Eukaryota</taxon>
        <taxon>Fungi</taxon>
        <taxon>Fungi incertae sedis</taxon>
        <taxon>Mucoromycota</taxon>
        <taxon>Glomeromycotina</taxon>
        <taxon>Glomeromycetes</taxon>
        <taxon>Glomerales</taxon>
        <taxon>Glomeraceae</taxon>
        <taxon>Rhizophagus</taxon>
    </lineage>
</organism>
<dbReference type="SUPFAM" id="SSF53067">
    <property type="entry name" value="Actin-like ATPase domain"/>
    <property type="match status" value="2"/>
</dbReference>
<dbReference type="InterPro" id="IPR043129">
    <property type="entry name" value="ATPase_NBD"/>
</dbReference>
<dbReference type="AlphaFoldDB" id="A0A2I1FZW8"/>
<dbReference type="Gene3D" id="3.90.640.10">
    <property type="entry name" value="Actin, Chain A, domain 4"/>
    <property type="match status" value="1"/>
</dbReference>
<dbReference type="GO" id="GO:0005524">
    <property type="term" value="F:ATP binding"/>
    <property type="evidence" value="ECO:0007669"/>
    <property type="project" value="UniProtKB-KW"/>
</dbReference>
<dbReference type="Gene3D" id="3.30.420.40">
    <property type="match status" value="2"/>
</dbReference>
<comment type="caution">
    <text evidence="3">The sequence shown here is derived from an EMBL/GenBank/DDBJ whole genome shotgun (WGS) entry which is preliminary data.</text>
</comment>
<reference evidence="3 4" key="1">
    <citation type="submission" date="2015-10" db="EMBL/GenBank/DDBJ databases">
        <title>Genome analyses suggest a sexual origin of heterokaryosis in a supposedly ancient asexual fungus.</title>
        <authorList>
            <person name="Ropars J."/>
            <person name="Sedzielewska K."/>
            <person name="Noel J."/>
            <person name="Charron P."/>
            <person name="Farinelli L."/>
            <person name="Marton T."/>
            <person name="Kruger M."/>
            <person name="Pelin A."/>
            <person name="Brachmann A."/>
            <person name="Corradi N."/>
        </authorList>
    </citation>
    <scope>NUCLEOTIDE SEQUENCE [LARGE SCALE GENOMIC DNA]</scope>
    <source>
        <strain evidence="3 4">A4</strain>
    </source>
</reference>
<dbReference type="VEuPathDB" id="FungiDB:FUN_007978"/>
<name>A0A2I1FZW8_9GLOM</name>
<keyword evidence="2" id="KW-0067">ATP-binding</keyword>
<keyword evidence="4" id="KW-1185">Reference proteome</keyword>
<evidence type="ECO:0000313" key="4">
    <source>
        <dbReference type="Proteomes" id="UP000234323"/>
    </source>
</evidence>
<protein>
    <submittedName>
        <fullName evidence="3">Actin-like ATPase domain-containing protein</fullName>
    </submittedName>
</protein>
<proteinExistence type="predicted"/>
<accession>A0A2I1FZW8</accession>
<dbReference type="Proteomes" id="UP000234323">
    <property type="component" value="Unassembled WGS sequence"/>
</dbReference>
<dbReference type="VEuPathDB" id="FungiDB:RhiirFUN_008365"/>
<keyword evidence="1" id="KW-0547">Nucleotide-binding</keyword>
<dbReference type="PANTHER" id="PTHR14187">
    <property type="entry name" value="ALPHA KINASE/ELONGATION FACTOR 2 KINASE"/>
    <property type="match status" value="1"/>
</dbReference>
<evidence type="ECO:0000256" key="1">
    <source>
        <dbReference type="ARBA" id="ARBA00022741"/>
    </source>
</evidence>
<gene>
    <name evidence="3" type="ORF">RhiirA4_440354</name>
</gene>
<dbReference type="VEuPathDB" id="FungiDB:RhiirA1_531807"/>
<dbReference type="GO" id="GO:0140662">
    <property type="term" value="F:ATP-dependent protein folding chaperone"/>
    <property type="evidence" value="ECO:0007669"/>
    <property type="project" value="InterPro"/>
</dbReference>
<dbReference type="EMBL" id="LLXI01000083">
    <property type="protein sequence ID" value="PKY39922.1"/>
    <property type="molecule type" value="Genomic_DNA"/>
</dbReference>
<dbReference type="InterPro" id="IPR013126">
    <property type="entry name" value="Hsp_70_fam"/>
</dbReference>
<evidence type="ECO:0000313" key="3">
    <source>
        <dbReference type="EMBL" id="PKY39922.1"/>
    </source>
</evidence>
<dbReference type="PANTHER" id="PTHR14187:SF5">
    <property type="entry name" value="HEAT SHOCK 70 KDA PROTEIN 12A"/>
    <property type="match status" value="1"/>
</dbReference>
<evidence type="ECO:0000256" key="2">
    <source>
        <dbReference type="ARBA" id="ARBA00022840"/>
    </source>
</evidence>
<dbReference type="Pfam" id="PF00012">
    <property type="entry name" value="HSP70"/>
    <property type="match status" value="1"/>
</dbReference>